<reference evidence="2 3" key="1">
    <citation type="journal article" date="2018" name="Sci. Rep.">
        <title>Genomic signatures of local adaptation to the degree of environmental predictability in rotifers.</title>
        <authorList>
            <person name="Franch-Gras L."/>
            <person name="Hahn C."/>
            <person name="Garcia-Roger E.M."/>
            <person name="Carmona M.J."/>
            <person name="Serra M."/>
            <person name="Gomez A."/>
        </authorList>
    </citation>
    <scope>NUCLEOTIDE SEQUENCE [LARGE SCALE GENOMIC DNA]</scope>
    <source>
        <strain evidence="2">HYR1</strain>
    </source>
</reference>
<name>A0A3M7Q5M5_BRAPC</name>
<organism evidence="2 3">
    <name type="scientific">Brachionus plicatilis</name>
    <name type="common">Marine rotifer</name>
    <name type="synonym">Brachionus muelleri</name>
    <dbReference type="NCBI Taxonomy" id="10195"/>
    <lineage>
        <taxon>Eukaryota</taxon>
        <taxon>Metazoa</taxon>
        <taxon>Spiralia</taxon>
        <taxon>Gnathifera</taxon>
        <taxon>Rotifera</taxon>
        <taxon>Eurotatoria</taxon>
        <taxon>Monogononta</taxon>
        <taxon>Pseudotrocha</taxon>
        <taxon>Ploima</taxon>
        <taxon>Brachionidae</taxon>
        <taxon>Brachionus</taxon>
    </lineage>
</organism>
<proteinExistence type="predicted"/>
<keyword evidence="1" id="KW-0472">Membrane</keyword>
<keyword evidence="3" id="KW-1185">Reference proteome</keyword>
<keyword evidence="1" id="KW-0812">Transmembrane</keyword>
<feature type="transmembrane region" description="Helical" evidence="1">
    <location>
        <begin position="67"/>
        <end position="90"/>
    </location>
</feature>
<dbReference type="AlphaFoldDB" id="A0A3M7Q5M5"/>
<evidence type="ECO:0000313" key="3">
    <source>
        <dbReference type="Proteomes" id="UP000276133"/>
    </source>
</evidence>
<dbReference type="EMBL" id="REGN01007374">
    <property type="protein sequence ID" value="RNA06492.1"/>
    <property type="molecule type" value="Genomic_DNA"/>
</dbReference>
<sequence length="100" mass="11579">MELESAFDSAIEGLSYKLSKYIHIRLARNNGVIKLQAIKKLNIPDYTGKGGLMVFSPDFSIFEIKLIIDWLIFYSVVPKSVLVSFIRKIIRFIKENLRKK</sequence>
<comment type="caution">
    <text evidence="2">The sequence shown here is derived from an EMBL/GenBank/DDBJ whole genome shotgun (WGS) entry which is preliminary data.</text>
</comment>
<protein>
    <submittedName>
        <fullName evidence="2">Uncharacterized protein</fullName>
    </submittedName>
</protein>
<evidence type="ECO:0000256" key="1">
    <source>
        <dbReference type="SAM" id="Phobius"/>
    </source>
</evidence>
<evidence type="ECO:0000313" key="2">
    <source>
        <dbReference type="EMBL" id="RNA06492.1"/>
    </source>
</evidence>
<keyword evidence="1" id="KW-1133">Transmembrane helix</keyword>
<accession>A0A3M7Q5M5</accession>
<dbReference type="Proteomes" id="UP000276133">
    <property type="component" value="Unassembled WGS sequence"/>
</dbReference>
<gene>
    <name evidence="2" type="ORF">BpHYR1_038674</name>
</gene>